<evidence type="ECO:0000256" key="1">
    <source>
        <dbReference type="ARBA" id="ARBA00010716"/>
    </source>
</evidence>
<feature type="binding site" evidence="8">
    <location>
        <position position="218"/>
    </location>
    <ligand>
        <name>Zn(2+)</name>
        <dbReference type="ChEBI" id="CHEBI:29105"/>
    </ligand>
</feature>
<dbReference type="GO" id="GO:0046872">
    <property type="term" value="F:metal ion binding"/>
    <property type="evidence" value="ECO:0007669"/>
    <property type="project" value="UniProtKB-KW"/>
</dbReference>
<dbReference type="Gene3D" id="3.20.20.140">
    <property type="entry name" value="Metal-dependent hydrolases"/>
    <property type="match status" value="1"/>
</dbReference>
<feature type="binding site" evidence="7">
    <location>
        <position position="253"/>
    </location>
    <ligand>
        <name>substrate</name>
    </ligand>
</feature>
<dbReference type="GO" id="GO:0008448">
    <property type="term" value="F:N-acetylglucosamine-6-phosphate deacetylase activity"/>
    <property type="evidence" value="ECO:0007669"/>
    <property type="project" value="UniProtKB-EC"/>
</dbReference>
<feature type="binding site" evidence="8">
    <location>
        <position position="197"/>
    </location>
    <ligand>
        <name>Zn(2+)</name>
        <dbReference type="ChEBI" id="CHEBI:29105"/>
    </ligand>
</feature>
<name>A0A7W6LJ35_9HYPH</name>
<evidence type="ECO:0000256" key="5">
    <source>
        <dbReference type="PIRNR" id="PIRNR038994"/>
    </source>
</evidence>
<evidence type="ECO:0000256" key="4">
    <source>
        <dbReference type="ARBA" id="ARBA00023277"/>
    </source>
</evidence>
<keyword evidence="2 8" id="KW-0479">Metal-binding</keyword>
<dbReference type="Pfam" id="PF01979">
    <property type="entry name" value="Amidohydro_1"/>
    <property type="match status" value="1"/>
</dbReference>
<dbReference type="PIRSF" id="PIRSF038994">
    <property type="entry name" value="NagA"/>
    <property type="match status" value="1"/>
</dbReference>
<dbReference type="Gene3D" id="2.30.40.10">
    <property type="entry name" value="Urease, subunit C, domain 1"/>
    <property type="match status" value="1"/>
</dbReference>
<dbReference type="NCBIfam" id="TIGR00221">
    <property type="entry name" value="nagA"/>
    <property type="match status" value="1"/>
</dbReference>
<dbReference type="EC" id="3.5.1.25" evidence="10"/>
<dbReference type="Proteomes" id="UP000519897">
    <property type="component" value="Unassembled WGS sequence"/>
</dbReference>
<dbReference type="CDD" id="cd00854">
    <property type="entry name" value="NagA"/>
    <property type="match status" value="1"/>
</dbReference>
<evidence type="ECO:0000256" key="6">
    <source>
        <dbReference type="PIRSR" id="PIRSR038994-1"/>
    </source>
</evidence>
<evidence type="ECO:0000256" key="3">
    <source>
        <dbReference type="ARBA" id="ARBA00022801"/>
    </source>
</evidence>
<dbReference type="EMBL" id="JACIEC010000005">
    <property type="protein sequence ID" value="MBB4145067.1"/>
    <property type="molecule type" value="Genomic_DNA"/>
</dbReference>
<evidence type="ECO:0000313" key="10">
    <source>
        <dbReference type="EMBL" id="MBB4145067.1"/>
    </source>
</evidence>
<keyword evidence="4 5" id="KW-0119">Carbohydrate metabolism</keyword>
<dbReference type="Pfam" id="PF22643">
    <property type="entry name" value="NagA_N"/>
    <property type="match status" value="1"/>
</dbReference>
<dbReference type="InterPro" id="IPR006680">
    <property type="entry name" value="Amidohydro-rel"/>
</dbReference>
<keyword evidence="11" id="KW-1185">Reference proteome</keyword>
<comment type="similarity">
    <text evidence="1 5">Belongs to the metallo-dependent hydrolases superfamily. NagA family.</text>
</comment>
<dbReference type="InterPro" id="IPR011059">
    <property type="entry name" value="Metal-dep_hydrolase_composite"/>
</dbReference>
<feature type="domain" description="Amidohydrolase-related" evidence="9">
    <location>
        <begin position="54"/>
        <end position="380"/>
    </location>
</feature>
<evidence type="ECO:0000313" key="11">
    <source>
        <dbReference type="Proteomes" id="UP000519897"/>
    </source>
</evidence>
<feature type="binding site" evidence="7">
    <location>
        <begin position="310"/>
        <end position="312"/>
    </location>
    <ligand>
        <name>substrate</name>
    </ligand>
</feature>
<protein>
    <submittedName>
        <fullName evidence="10">N-acetylglucosamine-6-phosphate deacetylase</fullName>
        <ecNumber evidence="10">3.5.1.25</ecNumber>
    </submittedName>
</protein>
<feature type="binding site" evidence="8">
    <location>
        <position position="131"/>
    </location>
    <ligand>
        <name>Zn(2+)</name>
        <dbReference type="ChEBI" id="CHEBI:29105"/>
    </ligand>
</feature>
<keyword evidence="3 5" id="KW-0378">Hydrolase</keyword>
<dbReference type="AlphaFoldDB" id="A0A7W6LJ35"/>
<comment type="caution">
    <text evidence="10">The sequence shown here is derived from an EMBL/GenBank/DDBJ whole genome shotgun (WGS) entry which is preliminary data.</text>
</comment>
<sequence length="394" mass="41599">MKQSLAVACQRIFDGEALFHDHALLIEGGTVTDIVPQSDVPDGFVLRQAGDRLLAPGFVDLQVNGGGGVLFNNQPDVAGIETICKAHAAYGTTSVMVTLITDTPEVRDQALTAGKAAFEQQVPGYLGLHLEGPHLSHARKGTHDPALIRPMQPDDLSVLVEARGAFGQAITTIAPESVTSDQVRSLVQAGYIVSLGHTDAQAHAIAPYVEAGASMVTHLFNAMSQMGNREPGLVGIALDDGRLSCGLIADGFHVDPVSMRVAIRGKGGPSHIFLVTDSMSTIGTDDDGFELNGRRIYRNGGRLTLADGTLAGADIDMLSCVRYTHLTLGLPLVEALRMAARYPAEALGLINKGQLRPGFDADFVILDRDLGWHSTWIDGSLVSGGANAIEVVAP</sequence>
<evidence type="ECO:0000256" key="7">
    <source>
        <dbReference type="PIRSR" id="PIRSR038994-2"/>
    </source>
</evidence>
<comment type="cofactor">
    <cofactor evidence="8">
        <name>a divalent metal cation</name>
        <dbReference type="ChEBI" id="CHEBI:60240"/>
    </cofactor>
    <text evidence="8">Binds 1 divalent metal cation per subunit.</text>
</comment>
<dbReference type="PANTHER" id="PTHR11113">
    <property type="entry name" value="N-ACETYLGLUCOSAMINE-6-PHOSPHATE DEACETYLASE"/>
    <property type="match status" value="1"/>
</dbReference>
<evidence type="ECO:0000256" key="8">
    <source>
        <dbReference type="PIRSR" id="PIRSR038994-3"/>
    </source>
</evidence>
<proteinExistence type="inferred from homology"/>
<reference evidence="10 11" key="1">
    <citation type="submission" date="2020-08" db="EMBL/GenBank/DDBJ databases">
        <title>Genomic Encyclopedia of Type Strains, Phase IV (KMG-IV): sequencing the most valuable type-strain genomes for metagenomic binning, comparative biology and taxonomic classification.</title>
        <authorList>
            <person name="Goeker M."/>
        </authorList>
    </citation>
    <scope>NUCLEOTIDE SEQUENCE [LARGE SCALE GENOMIC DNA]</scope>
    <source>
        <strain evidence="10 11">DSM 29514</strain>
    </source>
</reference>
<feature type="binding site" evidence="7">
    <location>
        <begin position="221"/>
        <end position="222"/>
    </location>
    <ligand>
        <name>substrate</name>
    </ligand>
</feature>
<feature type="active site" description="Proton donor/acceptor" evidence="6">
    <location>
        <position position="277"/>
    </location>
</feature>
<dbReference type="SUPFAM" id="SSF51556">
    <property type="entry name" value="Metallo-dependent hydrolases"/>
    <property type="match status" value="1"/>
</dbReference>
<dbReference type="RefSeq" id="WP_165130991.1">
    <property type="nucleotide sequence ID" value="NZ_CP049249.1"/>
</dbReference>
<evidence type="ECO:0000259" key="9">
    <source>
        <dbReference type="Pfam" id="PF01979"/>
    </source>
</evidence>
<dbReference type="GO" id="GO:0006046">
    <property type="term" value="P:N-acetylglucosamine catabolic process"/>
    <property type="evidence" value="ECO:0007669"/>
    <property type="project" value="TreeGrafter"/>
</dbReference>
<accession>A0A7W6LJ35</accession>
<organism evidence="10 11">
    <name type="scientific">Rhizobium rhizoryzae</name>
    <dbReference type="NCBI Taxonomy" id="451876"/>
    <lineage>
        <taxon>Bacteria</taxon>
        <taxon>Pseudomonadati</taxon>
        <taxon>Pseudomonadota</taxon>
        <taxon>Alphaproteobacteria</taxon>
        <taxon>Hyphomicrobiales</taxon>
        <taxon>Rhizobiaceae</taxon>
        <taxon>Rhizobium/Agrobacterium group</taxon>
        <taxon>Rhizobium</taxon>
    </lineage>
</organism>
<dbReference type="InterPro" id="IPR003764">
    <property type="entry name" value="GlcNAc_6-P_deAcase"/>
</dbReference>
<dbReference type="InterPro" id="IPR032466">
    <property type="entry name" value="Metal_Hydrolase"/>
</dbReference>
<dbReference type="SUPFAM" id="SSF51338">
    <property type="entry name" value="Composite domain of metallo-dependent hydrolases"/>
    <property type="match status" value="1"/>
</dbReference>
<feature type="binding site" evidence="7">
    <location>
        <position position="229"/>
    </location>
    <ligand>
        <name>substrate</name>
    </ligand>
</feature>
<dbReference type="PANTHER" id="PTHR11113:SF14">
    <property type="entry name" value="N-ACETYLGLUCOSAMINE-6-PHOSPHATE DEACETYLASE"/>
    <property type="match status" value="1"/>
</dbReference>
<evidence type="ECO:0000256" key="2">
    <source>
        <dbReference type="ARBA" id="ARBA00022723"/>
    </source>
</evidence>
<gene>
    <name evidence="10" type="ORF">GGQ72_003629</name>
</gene>
<feature type="binding site" evidence="7">
    <location>
        <position position="142"/>
    </location>
    <ligand>
        <name>substrate</name>
    </ligand>
</feature>